<accession>A0A9Q3F409</accession>
<proteinExistence type="predicted"/>
<dbReference type="AlphaFoldDB" id="A0A9Q3F409"/>
<evidence type="ECO:0000313" key="1">
    <source>
        <dbReference type="EMBL" id="MBW0530788.1"/>
    </source>
</evidence>
<name>A0A9Q3F409_9BASI</name>
<reference evidence="1" key="1">
    <citation type="submission" date="2021-03" db="EMBL/GenBank/DDBJ databases">
        <title>Draft genome sequence of rust myrtle Austropuccinia psidii MF-1, a brazilian biotype.</title>
        <authorList>
            <person name="Quecine M.C."/>
            <person name="Pachon D.M.R."/>
            <person name="Bonatelli M.L."/>
            <person name="Correr F.H."/>
            <person name="Franceschini L.M."/>
            <person name="Leite T.F."/>
            <person name="Margarido G.R.A."/>
            <person name="Almeida C.A."/>
            <person name="Ferrarezi J.A."/>
            <person name="Labate C.A."/>
        </authorList>
    </citation>
    <scope>NUCLEOTIDE SEQUENCE</scope>
    <source>
        <strain evidence="1">MF-1</strain>
    </source>
</reference>
<protein>
    <submittedName>
        <fullName evidence="1">Uncharacterized protein</fullName>
    </submittedName>
</protein>
<dbReference type="Proteomes" id="UP000765509">
    <property type="component" value="Unassembled WGS sequence"/>
</dbReference>
<comment type="caution">
    <text evidence="1">The sequence shown here is derived from an EMBL/GenBank/DDBJ whole genome shotgun (WGS) entry which is preliminary data.</text>
</comment>
<sequence length="95" mass="10873">MAQLTNEDYTFFDDDLIVDLVPISKSKDEEAQTPKEIRGTLNHVQKKTNYSQNKSHGFAVNQITLETQDKSGELKHVNDFKSTFNEIDRNIGLKT</sequence>
<gene>
    <name evidence="1" type="ORF">O181_070503</name>
</gene>
<dbReference type="EMBL" id="AVOT02036302">
    <property type="protein sequence ID" value="MBW0530788.1"/>
    <property type="molecule type" value="Genomic_DNA"/>
</dbReference>
<evidence type="ECO:0000313" key="2">
    <source>
        <dbReference type="Proteomes" id="UP000765509"/>
    </source>
</evidence>
<keyword evidence="2" id="KW-1185">Reference proteome</keyword>
<organism evidence="1 2">
    <name type="scientific">Austropuccinia psidii MF-1</name>
    <dbReference type="NCBI Taxonomy" id="1389203"/>
    <lineage>
        <taxon>Eukaryota</taxon>
        <taxon>Fungi</taxon>
        <taxon>Dikarya</taxon>
        <taxon>Basidiomycota</taxon>
        <taxon>Pucciniomycotina</taxon>
        <taxon>Pucciniomycetes</taxon>
        <taxon>Pucciniales</taxon>
        <taxon>Sphaerophragmiaceae</taxon>
        <taxon>Austropuccinia</taxon>
    </lineage>
</organism>